<evidence type="ECO:0008006" key="4">
    <source>
        <dbReference type="Google" id="ProtNLM"/>
    </source>
</evidence>
<organism evidence="2 3">
    <name type="scientific">Fusobacterium necrophorum DJ-2</name>
    <dbReference type="NCBI Taxonomy" id="1441737"/>
    <lineage>
        <taxon>Bacteria</taxon>
        <taxon>Fusobacteriati</taxon>
        <taxon>Fusobacteriota</taxon>
        <taxon>Fusobacteriia</taxon>
        <taxon>Fusobacteriales</taxon>
        <taxon>Fusobacteriaceae</taxon>
        <taxon>Fusobacterium</taxon>
    </lineage>
</organism>
<evidence type="ECO:0000313" key="3">
    <source>
        <dbReference type="Proteomes" id="UP000027058"/>
    </source>
</evidence>
<comment type="caution">
    <text evidence="2">The sequence shown here is derived from an EMBL/GenBank/DDBJ whole genome shotgun (WGS) entry which is preliminary data.</text>
</comment>
<dbReference type="RefSeq" id="WP_035906679.1">
    <property type="nucleotide sequence ID" value="NZ_JAAH01000090.1"/>
</dbReference>
<keyword evidence="1" id="KW-0732">Signal</keyword>
<sequence length="178" mass="20610">MRKILKVLFLISMVLTIAGCGKDNSPKPLNTKFIGTYIDDSYKDIKDIVTLDLSGKNLYITYEQINSRAIKGKSILEDKVVLEIENALFTFDKENNKYLLNEETIKNVVGHREKVTNIYTNEKKSQKYTSFKDFKDQTRSDDVMIEIKVNDTRKEVLLDFYANGAYSNFITFVEGYKQ</sequence>
<reference evidence="2 3" key="1">
    <citation type="submission" date="2014-01" db="EMBL/GenBank/DDBJ databases">
        <title>Comparative genomics of Fusobacterium necrophorum wild isolates.</title>
        <authorList>
            <person name="Kittichotirat W."/>
            <person name="Bumgarner R.E."/>
            <person name="Lawrence P."/>
        </authorList>
    </citation>
    <scope>NUCLEOTIDE SEQUENCE [LARGE SCALE GENOMIC DNA]</scope>
    <source>
        <strain evidence="2 3">DJ-2</strain>
    </source>
</reference>
<evidence type="ECO:0000256" key="1">
    <source>
        <dbReference type="SAM" id="SignalP"/>
    </source>
</evidence>
<proteinExistence type="predicted"/>
<protein>
    <recommendedName>
        <fullName evidence="4">Lipoprotein</fullName>
    </recommendedName>
</protein>
<evidence type="ECO:0000313" key="2">
    <source>
        <dbReference type="EMBL" id="KDE71749.1"/>
    </source>
</evidence>
<feature type="chain" id="PRO_5044498911" description="Lipoprotein" evidence="1">
    <location>
        <begin position="19"/>
        <end position="178"/>
    </location>
</feature>
<name>A0AB73C213_9FUSO</name>
<accession>A0AB73C213</accession>
<dbReference type="EMBL" id="JAAH01000090">
    <property type="protein sequence ID" value="KDE71749.1"/>
    <property type="molecule type" value="Genomic_DNA"/>
</dbReference>
<dbReference type="AlphaFoldDB" id="A0AB73C213"/>
<gene>
    <name evidence="2" type="ORF">FUSO8_07645</name>
</gene>
<dbReference type="Proteomes" id="UP000027058">
    <property type="component" value="Unassembled WGS sequence"/>
</dbReference>
<dbReference type="PROSITE" id="PS51257">
    <property type="entry name" value="PROKAR_LIPOPROTEIN"/>
    <property type="match status" value="1"/>
</dbReference>
<feature type="signal peptide" evidence="1">
    <location>
        <begin position="1"/>
        <end position="18"/>
    </location>
</feature>